<evidence type="ECO:0000313" key="1">
    <source>
        <dbReference type="EMBL" id="CAI9698329.1"/>
    </source>
</evidence>
<organism evidence="1 2">
    <name type="scientific">Rangifer tarandus platyrhynchus</name>
    <name type="common">Svalbard reindeer</name>
    <dbReference type="NCBI Taxonomy" id="3082113"/>
    <lineage>
        <taxon>Eukaryota</taxon>
        <taxon>Metazoa</taxon>
        <taxon>Chordata</taxon>
        <taxon>Craniata</taxon>
        <taxon>Vertebrata</taxon>
        <taxon>Euteleostomi</taxon>
        <taxon>Mammalia</taxon>
        <taxon>Eutheria</taxon>
        <taxon>Laurasiatheria</taxon>
        <taxon>Artiodactyla</taxon>
        <taxon>Ruminantia</taxon>
        <taxon>Pecora</taxon>
        <taxon>Cervidae</taxon>
        <taxon>Odocoileinae</taxon>
        <taxon>Rangifer</taxon>
    </lineage>
</organism>
<accession>A0ACB0ECX7</accession>
<dbReference type="EMBL" id="OX596103">
    <property type="protein sequence ID" value="CAI9698329.1"/>
    <property type="molecule type" value="Genomic_DNA"/>
</dbReference>
<sequence>MMLILLFIELSPVVPECGCAERRFRRSPNVPGTAASEEELVWSGPSRNRDRTGATTTAGGSQALTRLSATVPSEVSEVRFPGHLLTREANLQKLQELWSTVSGSRFFVTAQAPLHTRTASHSSSPAPRPASASADPEGTLACGAALRQPSGGGHLGRAGDAEPGLVTGRAEAGGGSGPRGAGACRRQPPRLQLSRLEAAASGLTHLARRHQGKQEQAEGDRQRDFKSATTVESSHICRAPYSVKTVFPFI</sequence>
<name>A0ACB0ECX7_RANTA</name>
<evidence type="ECO:0000313" key="2">
    <source>
        <dbReference type="Proteomes" id="UP001162501"/>
    </source>
</evidence>
<dbReference type="Proteomes" id="UP001162501">
    <property type="component" value="Chromosome 19"/>
</dbReference>
<protein>
    <submittedName>
        <fullName evidence="1">Uncharacterized protein</fullName>
    </submittedName>
</protein>
<proteinExistence type="predicted"/>
<reference evidence="1" key="1">
    <citation type="submission" date="2023-05" db="EMBL/GenBank/DDBJ databases">
        <authorList>
            <consortium name="ELIXIR-Norway"/>
        </authorList>
    </citation>
    <scope>NUCLEOTIDE SEQUENCE</scope>
</reference>
<gene>
    <name evidence="1" type="ORF">MRATA1EN3_LOCUS9542</name>
</gene>